<dbReference type="RefSeq" id="WP_051588017.1">
    <property type="nucleotide sequence ID" value="NZ_JFKE01000002.1"/>
</dbReference>
<evidence type="ECO:0000256" key="12">
    <source>
        <dbReference type="ARBA" id="ARBA00023136"/>
    </source>
</evidence>
<feature type="transmembrane region" description="Helical" evidence="13">
    <location>
        <begin position="167"/>
        <end position="187"/>
    </location>
</feature>
<dbReference type="InterPro" id="IPR039261">
    <property type="entry name" value="FNR_nucleotide-bd"/>
</dbReference>
<evidence type="ECO:0000256" key="7">
    <source>
        <dbReference type="ARBA" id="ARBA00022827"/>
    </source>
</evidence>
<dbReference type="SUPFAM" id="SSF52343">
    <property type="entry name" value="Ferredoxin reductase-like, C-terminal NADP-linked domain"/>
    <property type="match status" value="1"/>
</dbReference>
<keyword evidence="3" id="KW-0285">Flavoprotein</keyword>
<feature type="transmembrane region" description="Helical" evidence="13">
    <location>
        <begin position="6"/>
        <end position="24"/>
    </location>
</feature>
<keyword evidence="10" id="KW-0408">Iron</keyword>
<dbReference type="OrthoDB" id="9792185at2"/>
<keyword evidence="8 13" id="KW-1133">Transmembrane helix</keyword>
<feature type="transmembrane region" description="Helical" evidence="13">
    <location>
        <begin position="36"/>
        <end position="55"/>
    </location>
</feature>
<comment type="caution">
    <text evidence="15">The sequence shown here is derived from an EMBL/GenBank/DDBJ whole genome shotgun (WGS) entry which is preliminary data.</text>
</comment>
<dbReference type="InterPro" id="IPR017938">
    <property type="entry name" value="Riboflavin_synthase-like_b-brl"/>
</dbReference>
<keyword evidence="6" id="KW-0479">Metal-binding</keyword>
<dbReference type="GO" id="GO:0016491">
    <property type="term" value="F:oxidoreductase activity"/>
    <property type="evidence" value="ECO:0007669"/>
    <property type="project" value="UniProtKB-KW"/>
</dbReference>
<dbReference type="Gene3D" id="3.40.50.80">
    <property type="entry name" value="Nucleotide-binding domain of ferredoxin-NADP reductase (FNR) module"/>
    <property type="match status" value="1"/>
</dbReference>
<sequence>MRIQGILLISALMLAPLYWVVPLMGKHDAVAAFSQYLGMASLIGMACVQILAMRLPGTSLIFGPLDKVYVLHKWVAVVAVSAAALHDTIDAEMRDLGRPGGLESLAETMGEIGFYGLLLLGFATIIPFIPYHLWKLSHKFIGAFFALSAFHYFFIEKPFDNADPLGLYVGGFCAAGLLAYLYMLLFYGMLSRRHRYSIEAVDRMGDVTELTLAPVGRGMKHKAGQFVFIGLDLDNMGEVHPFTLSGAPQEDRKLRVAIKALGDYTSQLPERVQPGVQAVLRGPFGGFCRPRVSTPQLWVAGGIGITPFLSWLRGVEGDLPAPTWLYYCVSQPDAPFVAELQALAARIDHLNLKVIVSGQGRLTADRVRADMGEFADNAGRWFCGPDSLRDALQDGLGGSKFHAEAFEIRSGIGIRAASAWIWARLRPRLQMAVEKRVKG</sequence>
<evidence type="ECO:0000256" key="3">
    <source>
        <dbReference type="ARBA" id="ARBA00022630"/>
    </source>
</evidence>
<gene>
    <name evidence="15" type="ORF">ACMU_07575</name>
</gene>
<evidence type="ECO:0000256" key="10">
    <source>
        <dbReference type="ARBA" id="ARBA00023004"/>
    </source>
</evidence>
<evidence type="ECO:0000256" key="5">
    <source>
        <dbReference type="ARBA" id="ARBA00022714"/>
    </source>
</evidence>
<dbReference type="PANTHER" id="PTHR47354">
    <property type="entry name" value="NADH OXIDOREDUCTASE HCR"/>
    <property type="match status" value="1"/>
</dbReference>
<keyword evidence="9" id="KW-0560">Oxidoreductase</keyword>
<evidence type="ECO:0000259" key="14">
    <source>
        <dbReference type="PROSITE" id="PS51384"/>
    </source>
</evidence>
<dbReference type="STRING" id="1454373.ACMU_07575"/>
<evidence type="ECO:0000256" key="6">
    <source>
        <dbReference type="ARBA" id="ARBA00022723"/>
    </source>
</evidence>
<dbReference type="Pfam" id="PF08022">
    <property type="entry name" value="FAD_binding_8"/>
    <property type="match status" value="1"/>
</dbReference>
<dbReference type="Gene3D" id="2.40.30.10">
    <property type="entry name" value="Translation factors"/>
    <property type="match status" value="1"/>
</dbReference>
<evidence type="ECO:0000256" key="13">
    <source>
        <dbReference type="SAM" id="Phobius"/>
    </source>
</evidence>
<comment type="cofactor">
    <cofactor evidence="1">
        <name>FAD</name>
        <dbReference type="ChEBI" id="CHEBI:57692"/>
    </cofactor>
</comment>
<feature type="domain" description="FAD-binding FR-type" evidence="14">
    <location>
        <begin position="191"/>
        <end position="290"/>
    </location>
</feature>
<feature type="transmembrane region" description="Helical" evidence="13">
    <location>
        <begin position="136"/>
        <end position="155"/>
    </location>
</feature>
<dbReference type="PROSITE" id="PS51384">
    <property type="entry name" value="FAD_FR"/>
    <property type="match status" value="1"/>
</dbReference>
<dbReference type="InterPro" id="IPR013112">
    <property type="entry name" value="FAD-bd_8"/>
</dbReference>
<dbReference type="PANTHER" id="PTHR47354:SF8">
    <property type="entry name" value="1,2-PHENYLACETYL-COA EPOXIDASE, SUBUNIT E"/>
    <property type="match status" value="1"/>
</dbReference>
<evidence type="ECO:0000256" key="4">
    <source>
        <dbReference type="ARBA" id="ARBA00022692"/>
    </source>
</evidence>
<dbReference type="Pfam" id="PF01794">
    <property type="entry name" value="Ferric_reduct"/>
    <property type="match status" value="1"/>
</dbReference>
<dbReference type="AlphaFoldDB" id="A0A037ZK23"/>
<evidence type="ECO:0000256" key="1">
    <source>
        <dbReference type="ARBA" id="ARBA00001974"/>
    </source>
</evidence>
<dbReference type="SUPFAM" id="SSF63380">
    <property type="entry name" value="Riboflavin synthase domain-like"/>
    <property type="match status" value="1"/>
</dbReference>
<keyword evidence="4 13" id="KW-0812">Transmembrane</keyword>
<evidence type="ECO:0000313" key="15">
    <source>
        <dbReference type="EMBL" id="KAJ56790.1"/>
    </source>
</evidence>
<dbReference type="Proteomes" id="UP000026249">
    <property type="component" value="Unassembled WGS sequence"/>
</dbReference>
<evidence type="ECO:0000313" key="16">
    <source>
        <dbReference type="Proteomes" id="UP000026249"/>
    </source>
</evidence>
<dbReference type="GO" id="GO:0050660">
    <property type="term" value="F:flavin adenine dinucleotide binding"/>
    <property type="evidence" value="ECO:0007669"/>
    <property type="project" value="TreeGrafter"/>
</dbReference>
<dbReference type="EMBL" id="JFKE01000002">
    <property type="protein sequence ID" value="KAJ56790.1"/>
    <property type="molecule type" value="Genomic_DNA"/>
</dbReference>
<dbReference type="InterPro" id="IPR017927">
    <property type="entry name" value="FAD-bd_FR_type"/>
</dbReference>
<evidence type="ECO:0000256" key="8">
    <source>
        <dbReference type="ARBA" id="ARBA00022989"/>
    </source>
</evidence>
<dbReference type="InterPro" id="IPR050415">
    <property type="entry name" value="MRET"/>
</dbReference>
<comment type="subcellular location">
    <subcellularLocation>
        <location evidence="2">Membrane</location>
        <topology evidence="2">Multi-pass membrane protein</topology>
    </subcellularLocation>
</comment>
<reference evidence="15 16" key="1">
    <citation type="submission" date="2014-03" db="EMBL/GenBank/DDBJ databases">
        <title>Draft Genome Sequence of Actibacterium mucosum KCTC 23349, a Marine Alphaproteobacterium with Complex Ionic Requirements Isolated from Mediterranean Seawater at Malvarrosa Beach, Valencia, Spain.</title>
        <authorList>
            <person name="Arahal D.R."/>
            <person name="Shao Z."/>
            <person name="Lai Q."/>
            <person name="Pujalte M.J."/>
        </authorList>
    </citation>
    <scope>NUCLEOTIDE SEQUENCE [LARGE SCALE GENOMIC DNA]</scope>
    <source>
        <strain evidence="15 16">KCTC 23349</strain>
    </source>
</reference>
<keyword evidence="5" id="KW-0001">2Fe-2S</keyword>
<dbReference type="GO" id="GO:0016020">
    <property type="term" value="C:membrane"/>
    <property type="evidence" value="ECO:0007669"/>
    <property type="project" value="UniProtKB-SubCell"/>
</dbReference>
<dbReference type="GO" id="GO:0046872">
    <property type="term" value="F:metal ion binding"/>
    <property type="evidence" value="ECO:0007669"/>
    <property type="project" value="UniProtKB-KW"/>
</dbReference>
<feature type="transmembrane region" description="Helical" evidence="13">
    <location>
        <begin position="112"/>
        <end position="129"/>
    </location>
</feature>
<evidence type="ECO:0000256" key="9">
    <source>
        <dbReference type="ARBA" id="ARBA00023002"/>
    </source>
</evidence>
<organism evidence="15 16">
    <name type="scientific">Actibacterium mucosum KCTC 23349</name>
    <dbReference type="NCBI Taxonomy" id="1454373"/>
    <lineage>
        <taxon>Bacteria</taxon>
        <taxon>Pseudomonadati</taxon>
        <taxon>Pseudomonadota</taxon>
        <taxon>Alphaproteobacteria</taxon>
        <taxon>Rhodobacterales</taxon>
        <taxon>Roseobacteraceae</taxon>
        <taxon>Actibacterium</taxon>
    </lineage>
</organism>
<proteinExistence type="predicted"/>
<evidence type="ECO:0000256" key="11">
    <source>
        <dbReference type="ARBA" id="ARBA00023014"/>
    </source>
</evidence>
<dbReference type="CDD" id="cd06198">
    <property type="entry name" value="FNR_like_3"/>
    <property type="match status" value="1"/>
</dbReference>
<keyword evidence="16" id="KW-1185">Reference proteome</keyword>
<dbReference type="InterPro" id="IPR013130">
    <property type="entry name" value="Fe3_Rdtase_TM_dom"/>
</dbReference>
<accession>A0A037ZK23</accession>
<keyword evidence="7" id="KW-0274">FAD</keyword>
<keyword evidence="12 13" id="KW-0472">Membrane</keyword>
<evidence type="ECO:0000256" key="2">
    <source>
        <dbReference type="ARBA" id="ARBA00004141"/>
    </source>
</evidence>
<name>A0A037ZK23_9RHOB</name>
<dbReference type="GO" id="GO:0051537">
    <property type="term" value="F:2 iron, 2 sulfur cluster binding"/>
    <property type="evidence" value="ECO:0007669"/>
    <property type="project" value="UniProtKB-KW"/>
</dbReference>
<keyword evidence="11" id="KW-0411">Iron-sulfur</keyword>
<protein>
    <recommendedName>
        <fullName evidence="14">FAD-binding FR-type domain-containing protein</fullName>
    </recommendedName>
</protein>